<name>A0A3B0IWF9_9RICK</name>
<evidence type="ECO:0000313" key="1">
    <source>
        <dbReference type="EMBL" id="SPP33368.1"/>
    </source>
</evidence>
<accession>A0A3B0IWF9</accession>
<protein>
    <submittedName>
        <fullName evidence="1">Uncharacterized protein</fullName>
    </submittedName>
</protein>
<dbReference type="EMBL" id="OUNE01000173">
    <property type="protein sequence ID" value="SPP33368.1"/>
    <property type="molecule type" value="Genomic_DNA"/>
</dbReference>
<organism evidence="1">
    <name type="scientific">Wolbachia endosymbiont of Aleurodicus dispersus</name>
    <dbReference type="NCBI Taxonomy" id="1288877"/>
    <lineage>
        <taxon>Bacteria</taxon>
        <taxon>Pseudomonadati</taxon>
        <taxon>Pseudomonadota</taxon>
        <taxon>Alphaproteobacteria</taxon>
        <taxon>Rickettsiales</taxon>
        <taxon>Anaplasmataceae</taxon>
        <taxon>Wolbachieae</taxon>
        <taxon>Wolbachia</taxon>
    </lineage>
</organism>
<proteinExistence type="predicted"/>
<reference evidence="1" key="1">
    <citation type="submission" date="2018-04" db="EMBL/GenBank/DDBJ databases">
        <authorList>
            <person name="Go L.Y."/>
            <person name="Mitchell J.A."/>
        </authorList>
    </citation>
    <scope>NUCLEOTIDE SEQUENCE</scope>
    <source>
        <strain evidence="1">WBAD</strain>
    </source>
</reference>
<gene>
    <name evidence="1" type="ORF">WBAD_0973</name>
</gene>
<sequence precursor="true">MSILSKKSLLKTAIVMLLLICVSSTSFSYKNSESNGKDKDKKAEHFFYTSVNLGVVKSALLNTEKG</sequence>
<dbReference type="AlphaFoldDB" id="A0A3B0IWF9"/>